<protein>
    <submittedName>
        <fullName evidence="1">Uncharacterized protein</fullName>
    </submittedName>
</protein>
<feature type="non-terminal residue" evidence="1">
    <location>
        <position position="353"/>
    </location>
</feature>
<accession>A0A9W8MD33</accession>
<keyword evidence="2" id="KW-1185">Reference proteome</keyword>
<dbReference type="EMBL" id="JANBPK010000981">
    <property type="protein sequence ID" value="KAJ2927530.1"/>
    <property type="molecule type" value="Genomic_DNA"/>
</dbReference>
<reference evidence="1" key="1">
    <citation type="submission" date="2022-06" db="EMBL/GenBank/DDBJ databases">
        <title>Genome Sequence of Candolleomyces eurysporus.</title>
        <authorList>
            <person name="Buettner E."/>
        </authorList>
    </citation>
    <scope>NUCLEOTIDE SEQUENCE</scope>
    <source>
        <strain evidence="1">VTCC 930004</strain>
    </source>
</reference>
<evidence type="ECO:0000313" key="1">
    <source>
        <dbReference type="EMBL" id="KAJ2927530.1"/>
    </source>
</evidence>
<dbReference type="AlphaFoldDB" id="A0A9W8MD33"/>
<evidence type="ECO:0000313" key="2">
    <source>
        <dbReference type="Proteomes" id="UP001140091"/>
    </source>
</evidence>
<gene>
    <name evidence="1" type="ORF">H1R20_g9566</name>
</gene>
<sequence length="353" mass="38484">MLAAPPSPSAIESSSGQGTLLYNCNVDSNPSAVTADADSEMDPESLAELLEPDNIRKIITVYQAACQKASTNPRPPSQINYELEAATLLVEAVLDNYGHLCEKSRHIVDEYIDWDPTPAPPSLSAIESSSGQCTLLPDCDVDSNPSAVIAHADSEMNPESLAELLEPDNIRKIITVYQSACQKASTNPRPPSQINYELEAATLLVEAVLDNYGRLCEESRLIVDEYIDWDPTPAPPSLSVIEPSSVRCTLPRNCNVDSNPRGVAAHADLEMDPESLAQLLEPNSVCKIITVYQAACQKASTNPRPPSQINYELEAATLLVEVVLDNYGCLCKESRHVVDEYIDWDPTQSQRTS</sequence>
<organism evidence="1 2">
    <name type="scientific">Candolleomyces eurysporus</name>
    <dbReference type="NCBI Taxonomy" id="2828524"/>
    <lineage>
        <taxon>Eukaryota</taxon>
        <taxon>Fungi</taxon>
        <taxon>Dikarya</taxon>
        <taxon>Basidiomycota</taxon>
        <taxon>Agaricomycotina</taxon>
        <taxon>Agaricomycetes</taxon>
        <taxon>Agaricomycetidae</taxon>
        <taxon>Agaricales</taxon>
        <taxon>Agaricineae</taxon>
        <taxon>Psathyrellaceae</taxon>
        <taxon>Candolleomyces</taxon>
    </lineage>
</organism>
<name>A0A9W8MD33_9AGAR</name>
<dbReference type="Proteomes" id="UP001140091">
    <property type="component" value="Unassembled WGS sequence"/>
</dbReference>
<proteinExistence type="predicted"/>
<comment type="caution">
    <text evidence="1">The sequence shown here is derived from an EMBL/GenBank/DDBJ whole genome shotgun (WGS) entry which is preliminary data.</text>
</comment>